<reference evidence="1" key="1">
    <citation type="journal article" date="2022" name="bioRxiv">
        <title>Sequencing and chromosome-scale assembly of the giantPleurodeles waltlgenome.</title>
        <authorList>
            <person name="Brown T."/>
            <person name="Elewa A."/>
            <person name="Iarovenko S."/>
            <person name="Subramanian E."/>
            <person name="Araus A.J."/>
            <person name="Petzold A."/>
            <person name="Susuki M."/>
            <person name="Suzuki K.-i.T."/>
            <person name="Hayashi T."/>
            <person name="Toyoda A."/>
            <person name="Oliveira C."/>
            <person name="Osipova E."/>
            <person name="Leigh N.D."/>
            <person name="Simon A."/>
            <person name="Yun M.H."/>
        </authorList>
    </citation>
    <scope>NUCLEOTIDE SEQUENCE</scope>
    <source>
        <strain evidence="1">20211129_DDA</strain>
        <tissue evidence="1">Liver</tissue>
    </source>
</reference>
<organism evidence="1 2">
    <name type="scientific">Pleurodeles waltl</name>
    <name type="common">Iberian ribbed newt</name>
    <dbReference type="NCBI Taxonomy" id="8319"/>
    <lineage>
        <taxon>Eukaryota</taxon>
        <taxon>Metazoa</taxon>
        <taxon>Chordata</taxon>
        <taxon>Craniata</taxon>
        <taxon>Vertebrata</taxon>
        <taxon>Euteleostomi</taxon>
        <taxon>Amphibia</taxon>
        <taxon>Batrachia</taxon>
        <taxon>Caudata</taxon>
        <taxon>Salamandroidea</taxon>
        <taxon>Salamandridae</taxon>
        <taxon>Pleurodelinae</taxon>
        <taxon>Pleurodeles</taxon>
    </lineage>
</organism>
<protein>
    <submittedName>
        <fullName evidence="1">Uncharacterized protein</fullName>
    </submittedName>
</protein>
<accession>A0AAV7TD41</accession>
<evidence type="ECO:0000313" key="1">
    <source>
        <dbReference type="EMBL" id="KAJ1174447.1"/>
    </source>
</evidence>
<dbReference type="Proteomes" id="UP001066276">
    <property type="component" value="Chromosome 4_1"/>
</dbReference>
<dbReference type="EMBL" id="JANPWB010000007">
    <property type="protein sequence ID" value="KAJ1174447.1"/>
    <property type="molecule type" value="Genomic_DNA"/>
</dbReference>
<keyword evidence="2" id="KW-1185">Reference proteome</keyword>
<sequence>MSPGAQTARISSARPSMPPTFLGRAARVSASVFGLPVSGPLNHGAGLPRSRPFSALLTARVVARWATLSGALDGVAPRALHRQPQSGPTGRGQYAVRSAVSAGGRFPLRVRSGSQVGVAPGRLQALPNSGFLRSRSQGATKTPLGQSRIEYGNGFGRMTEGSGALLECDRHLDRN</sequence>
<dbReference type="AlphaFoldDB" id="A0AAV7TD41"/>
<name>A0AAV7TD41_PLEWA</name>
<evidence type="ECO:0000313" key="2">
    <source>
        <dbReference type="Proteomes" id="UP001066276"/>
    </source>
</evidence>
<gene>
    <name evidence="1" type="ORF">NDU88_006269</name>
</gene>
<proteinExistence type="predicted"/>
<comment type="caution">
    <text evidence="1">The sequence shown here is derived from an EMBL/GenBank/DDBJ whole genome shotgun (WGS) entry which is preliminary data.</text>
</comment>